<feature type="transmembrane region" description="Helical" evidence="9">
    <location>
        <begin position="97"/>
        <end position="123"/>
    </location>
</feature>
<feature type="transmembrane region" description="Helical" evidence="9">
    <location>
        <begin position="46"/>
        <end position="64"/>
    </location>
</feature>
<dbReference type="Gene3D" id="1.20.1250.20">
    <property type="entry name" value="MFS general substrate transporter like domains"/>
    <property type="match status" value="2"/>
</dbReference>
<comment type="similarity">
    <text evidence="2">Belongs to the unc-93 family.</text>
</comment>
<feature type="chain" id="PRO_5040413456" description="UNC93-like protein MFSD11" evidence="10">
    <location>
        <begin position="25"/>
        <end position="431"/>
    </location>
</feature>
<feature type="transmembrane region" description="Helical" evidence="9">
    <location>
        <begin position="135"/>
        <end position="156"/>
    </location>
</feature>
<accession>A0A9N9XFR1</accession>
<keyword evidence="6" id="KW-0325">Glycoprotein</keyword>
<dbReference type="PANTHER" id="PTHR23294:SF0">
    <property type="entry name" value="UNC93-LIKE PROTEIN MFSD11"/>
    <property type="match status" value="1"/>
</dbReference>
<evidence type="ECO:0000256" key="2">
    <source>
        <dbReference type="ARBA" id="ARBA00009172"/>
    </source>
</evidence>
<name>A0A9N9XFR1_DIABA</name>
<evidence type="ECO:0000256" key="9">
    <source>
        <dbReference type="SAM" id="Phobius"/>
    </source>
</evidence>
<feature type="transmembrane region" description="Helical" evidence="9">
    <location>
        <begin position="390"/>
        <end position="411"/>
    </location>
</feature>
<evidence type="ECO:0000256" key="8">
    <source>
        <dbReference type="ARBA" id="ARBA00041910"/>
    </source>
</evidence>
<evidence type="ECO:0000256" key="7">
    <source>
        <dbReference type="ARBA" id="ARBA00040302"/>
    </source>
</evidence>
<evidence type="ECO:0000256" key="4">
    <source>
        <dbReference type="ARBA" id="ARBA00022989"/>
    </source>
</evidence>
<reference evidence="11" key="1">
    <citation type="submission" date="2022-01" db="EMBL/GenBank/DDBJ databases">
        <authorList>
            <person name="King R."/>
        </authorList>
    </citation>
    <scope>NUCLEOTIDE SEQUENCE</scope>
</reference>
<comment type="subcellular location">
    <subcellularLocation>
        <location evidence="1">Membrane</location>
        <topology evidence="1">Multi-pass membrane protein</topology>
    </subcellularLocation>
</comment>
<feature type="transmembrane region" description="Helical" evidence="9">
    <location>
        <begin position="331"/>
        <end position="352"/>
    </location>
</feature>
<evidence type="ECO:0000256" key="3">
    <source>
        <dbReference type="ARBA" id="ARBA00022692"/>
    </source>
</evidence>
<keyword evidence="4 9" id="KW-1133">Transmembrane helix</keyword>
<dbReference type="OrthoDB" id="196103at2759"/>
<dbReference type="PANTHER" id="PTHR23294">
    <property type="entry name" value="ET TRANSLATION PRODUCT-RELATED"/>
    <property type="match status" value="1"/>
</dbReference>
<sequence>MDKRLTNIILLSIAILLLYTGAQTMGSIQKTIIDSIKKDTSFEENGYYSQAINSAFFSVFTWAVPSVIHSFGVKLTLCLGALLNVLFILQFLLEKVWILYVFCSLAGFGTALLGAALGNYVSLNSSENTINRNTAIFTIISSFNMITGNIIVMCGFSGHREINKHTRILVLAIFAGVSAIGLIVFLFLPKHQKEEKSKDISDSGAVESFLEALKLSITKNMLLLGVIFMYGGILSGFMNGIYSSALGFTQNLQNSKQLVGLSGIFVGIGEIFGGSVVTIFGKKVVDLGRNLLTVIACSLHSLSYILIFINLPNNSPFGDTTDKAIIESNTVLAMFCSFLLGLGDCIYVNVIFSLIGTIYSENSATAFSILQFFVGIASVIDFLTADYLGMYYQVATLFILGILGTTSLITVNISSKQNKIIEHKSKTEISQ</sequence>
<protein>
    <recommendedName>
        <fullName evidence="7">UNC93-like protein MFSD11</fullName>
    </recommendedName>
    <alternativeName>
        <fullName evidence="8">Major facilitator superfamily domain-containing protein 11</fullName>
    </alternativeName>
</protein>
<keyword evidence="10" id="KW-0732">Signal</keyword>
<keyword evidence="3 9" id="KW-0812">Transmembrane</keyword>
<evidence type="ECO:0000256" key="10">
    <source>
        <dbReference type="SAM" id="SignalP"/>
    </source>
</evidence>
<evidence type="ECO:0000256" key="1">
    <source>
        <dbReference type="ARBA" id="ARBA00004141"/>
    </source>
</evidence>
<evidence type="ECO:0000256" key="6">
    <source>
        <dbReference type="ARBA" id="ARBA00023180"/>
    </source>
</evidence>
<feature type="transmembrane region" description="Helical" evidence="9">
    <location>
        <begin position="168"/>
        <end position="188"/>
    </location>
</feature>
<dbReference type="Pfam" id="PF05978">
    <property type="entry name" value="UNC-93"/>
    <property type="match status" value="1"/>
</dbReference>
<keyword evidence="12" id="KW-1185">Reference proteome</keyword>
<feature type="transmembrane region" description="Helical" evidence="9">
    <location>
        <begin position="291"/>
        <end position="311"/>
    </location>
</feature>
<dbReference type="SUPFAM" id="SSF103473">
    <property type="entry name" value="MFS general substrate transporter"/>
    <property type="match status" value="1"/>
</dbReference>
<dbReference type="AlphaFoldDB" id="A0A9N9XFR1"/>
<feature type="transmembrane region" description="Helical" evidence="9">
    <location>
        <begin position="71"/>
        <end position="91"/>
    </location>
</feature>
<evidence type="ECO:0000256" key="5">
    <source>
        <dbReference type="ARBA" id="ARBA00023136"/>
    </source>
</evidence>
<keyword evidence="5 9" id="KW-0472">Membrane</keyword>
<evidence type="ECO:0000313" key="11">
    <source>
        <dbReference type="EMBL" id="CAG9837661.1"/>
    </source>
</evidence>
<feature type="transmembrane region" description="Helical" evidence="9">
    <location>
        <begin position="364"/>
        <end position="384"/>
    </location>
</feature>
<dbReference type="GO" id="GO:0016020">
    <property type="term" value="C:membrane"/>
    <property type="evidence" value="ECO:0007669"/>
    <property type="project" value="UniProtKB-SubCell"/>
</dbReference>
<evidence type="ECO:0000313" key="12">
    <source>
        <dbReference type="Proteomes" id="UP001153709"/>
    </source>
</evidence>
<dbReference type="InterPro" id="IPR051617">
    <property type="entry name" value="UNC-93-like_regulator"/>
</dbReference>
<gene>
    <name evidence="11" type="ORF">DIABBA_LOCUS10627</name>
</gene>
<feature type="signal peptide" evidence="10">
    <location>
        <begin position="1"/>
        <end position="24"/>
    </location>
</feature>
<organism evidence="11 12">
    <name type="scientific">Diabrotica balteata</name>
    <name type="common">Banded cucumber beetle</name>
    <dbReference type="NCBI Taxonomy" id="107213"/>
    <lineage>
        <taxon>Eukaryota</taxon>
        <taxon>Metazoa</taxon>
        <taxon>Ecdysozoa</taxon>
        <taxon>Arthropoda</taxon>
        <taxon>Hexapoda</taxon>
        <taxon>Insecta</taxon>
        <taxon>Pterygota</taxon>
        <taxon>Neoptera</taxon>
        <taxon>Endopterygota</taxon>
        <taxon>Coleoptera</taxon>
        <taxon>Polyphaga</taxon>
        <taxon>Cucujiformia</taxon>
        <taxon>Chrysomeloidea</taxon>
        <taxon>Chrysomelidae</taxon>
        <taxon>Galerucinae</taxon>
        <taxon>Diabroticina</taxon>
        <taxon>Diabroticites</taxon>
        <taxon>Diabrotica</taxon>
    </lineage>
</organism>
<dbReference type="EMBL" id="OU898282">
    <property type="protein sequence ID" value="CAG9837661.1"/>
    <property type="molecule type" value="Genomic_DNA"/>
</dbReference>
<dbReference type="InterPro" id="IPR010291">
    <property type="entry name" value="Ion_channel_UNC-93"/>
</dbReference>
<dbReference type="InterPro" id="IPR036259">
    <property type="entry name" value="MFS_trans_sf"/>
</dbReference>
<feature type="transmembrane region" description="Helical" evidence="9">
    <location>
        <begin position="221"/>
        <end position="238"/>
    </location>
</feature>
<dbReference type="Proteomes" id="UP001153709">
    <property type="component" value="Chromosome 7"/>
</dbReference>
<proteinExistence type="inferred from homology"/>
<feature type="transmembrane region" description="Helical" evidence="9">
    <location>
        <begin position="258"/>
        <end position="279"/>
    </location>
</feature>